<accession>A0A166APL1</accession>
<reference evidence="1 2" key="1">
    <citation type="journal article" date="2016" name="Mol. Biol. Evol.">
        <title>Comparative Genomics of Early-Diverging Mushroom-Forming Fungi Provides Insights into the Origins of Lignocellulose Decay Capabilities.</title>
        <authorList>
            <person name="Nagy L.G."/>
            <person name="Riley R."/>
            <person name="Tritt A."/>
            <person name="Adam C."/>
            <person name="Daum C."/>
            <person name="Floudas D."/>
            <person name="Sun H."/>
            <person name="Yadav J.S."/>
            <person name="Pangilinan J."/>
            <person name="Larsson K.H."/>
            <person name="Matsuura K."/>
            <person name="Barry K."/>
            <person name="Labutti K."/>
            <person name="Kuo R."/>
            <person name="Ohm R.A."/>
            <person name="Bhattacharya S.S."/>
            <person name="Shirouzu T."/>
            <person name="Yoshinaga Y."/>
            <person name="Martin F.M."/>
            <person name="Grigoriev I.V."/>
            <person name="Hibbett D.S."/>
        </authorList>
    </citation>
    <scope>NUCLEOTIDE SEQUENCE [LARGE SCALE GENOMIC DNA]</scope>
    <source>
        <strain evidence="1 2">CBS 109695</strain>
    </source>
</reference>
<keyword evidence="2" id="KW-1185">Reference proteome</keyword>
<evidence type="ECO:0000313" key="1">
    <source>
        <dbReference type="EMBL" id="KZP11830.1"/>
    </source>
</evidence>
<name>A0A166APL1_9AGAM</name>
<dbReference type="EMBL" id="KV417657">
    <property type="protein sequence ID" value="KZP11830.1"/>
    <property type="molecule type" value="Genomic_DNA"/>
</dbReference>
<evidence type="ECO:0000313" key="2">
    <source>
        <dbReference type="Proteomes" id="UP000076532"/>
    </source>
</evidence>
<gene>
    <name evidence="1" type="ORF">FIBSPDRAFT_986781</name>
</gene>
<sequence length="234" mass="26067">MEYNPRFQKKNVLSPKHSLQAVLRSPSFLQPSPHTPYFFPTTTTERNSPQPQLLVPLKSLDNLHGARDDRPVQGDIGFSVRLLDLHGAHDDRRAKGERPLDLPTLYTLYPMATTFNTLGIQDRARVNNANEIHIYNGPVYIYNIACNHICNHVCNHSPIPQADSDGASSAVDDTTSLLASDAQAVSAAEISAIVEPVETVNNDPPVPLRRTRRLIANAKLAFARFIRALRIKKF</sequence>
<proteinExistence type="predicted"/>
<protein>
    <submittedName>
        <fullName evidence="1">Uncharacterized protein</fullName>
    </submittedName>
</protein>
<dbReference type="Proteomes" id="UP000076532">
    <property type="component" value="Unassembled WGS sequence"/>
</dbReference>
<organism evidence="1 2">
    <name type="scientific">Athelia psychrophila</name>
    <dbReference type="NCBI Taxonomy" id="1759441"/>
    <lineage>
        <taxon>Eukaryota</taxon>
        <taxon>Fungi</taxon>
        <taxon>Dikarya</taxon>
        <taxon>Basidiomycota</taxon>
        <taxon>Agaricomycotina</taxon>
        <taxon>Agaricomycetes</taxon>
        <taxon>Agaricomycetidae</taxon>
        <taxon>Atheliales</taxon>
        <taxon>Atheliaceae</taxon>
        <taxon>Athelia</taxon>
    </lineage>
</organism>
<dbReference type="AlphaFoldDB" id="A0A166APL1"/>